<evidence type="ECO:0000313" key="5">
    <source>
        <dbReference type="EMBL" id="MDN0287957.1"/>
    </source>
</evidence>
<dbReference type="GO" id="GO:0006574">
    <property type="term" value="P:L-valine catabolic process"/>
    <property type="evidence" value="ECO:0007669"/>
    <property type="project" value="TreeGrafter"/>
</dbReference>
<name>A0AAP4KB87_9XANT</name>
<evidence type="ECO:0000256" key="3">
    <source>
        <dbReference type="ARBA" id="ARBA00022801"/>
    </source>
</evidence>
<dbReference type="PANTHER" id="PTHR43176:SF3">
    <property type="entry name" value="3-HYDROXYISOBUTYRYL-COA HYDROLASE, MITOCHONDRIAL"/>
    <property type="match status" value="1"/>
</dbReference>
<comment type="caution">
    <text evidence="5">The sequence shown here is derived from an EMBL/GenBank/DDBJ whole genome shotgun (WGS) entry which is preliminary data.</text>
</comment>
<comment type="catalytic activity">
    <reaction evidence="1">
        <text>3-hydroxy-2-methylpropanoyl-CoA + H2O = 3-hydroxy-2-methylpropanoate + CoA + H(+)</text>
        <dbReference type="Rhea" id="RHEA:20888"/>
        <dbReference type="ChEBI" id="CHEBI:11805"/>
        <dbReference type="ChEBI" id="CHEBI:15377"/>
        <dbReference type="ChEBI" id="CHEBI:15378"/>
        <dbReference type="ChEBI" id="CHEBI:57287"/>
        <dbReference type="ChEBI" id="CHEBI:57340"/>
        <dbReference type="EC" id="3.1.2.4"/>
    </reaction>
</comment>
<protein>
    <recommendedName>
        <fullName evidence="2">3-hydroxyisobutyryl-CoA hydrolase</fullName>
        <ecNumber evidence="2">3.1.2.4</ecNumber>
    </recommendedName>
</protein>
<evidence type="ECO:0000256" key="1">
    <source>
        <dbReference type="ARBA" id="ARBA00001709"/>
    </source>
</evidence>
<organism evidence="5">
    <name type="scientific">Xanthomonas arboricola pv. pruni</name>
    <dbReference type="NCBI Taxonomy" id="69929"/>
    <lineage>
        <taxon>Bacteria</taxon>
        <taxon>Pseudomonadati</taxon>
        <taxon>Pseudomonadota</taxon>
        <taxon>Gammaproteobacteria</taxon>
        <taxon>Lysobacterales</taxon>
        <taxon>Lysobacteraceae</taxon>
        <taxon>Xanthomonas</taxon>
    </lineage>
</organism>
<dbReference type="GO" id="GO:0005829">
    <property type="term" value="C:cytosol"/>
    <property type="evidence" value="ECO:0007669"/>
    <property type="project" value="TreeGrafter"/>
</dbReference>
<reference evidence="5" key="1">
    <citation type="submission" date="2023-06" db="EMBL/GenBank/DDBJ databases">
        <title>Genome sequences of Xanthomonas arboricola from Serbia and Montenegro.</title>
        <authorList>
            <person name="Ilicic R."/>
            <person name="Jelusic A."/>
            <person name="Harrison J."/>
            <person name="Greer S."/>
            <person name="Grant M."/>
            <person name="Vicente J."/>
            <person name="Popovic Milovanovic T."/>
            <person name="Studholme D.J."/>
        </authorList>
    </citation>
    <scope>NUCLEOTIDE SEQUENCE</scope>
    <source>
        <strain evidence="5">Xp320</strain>
    </source>
</reference>
<dbReference type="GO" id="GO:0003860">
    <property type="term" value="F:3-hydroxyisobutyryl-CoA hydrolase activity"/>
    <property type="evidence" value="ECO:0007669"/>
    <property type="project" value="UniProtKB-EC"/>
</dbReference>
<dbReference type="InterPro" id="IPR029045">
    <property type="entry name" value="ClpP/crotonase-like_dom_sf"/>
</dbReference>
<evidence type="ECO:0000256" key="2">
    <source>
        <dbReference type="ARBA" id="ARBA00011915"/>
    </source>
</evidence>
<dbReference type="AlphaFoldDB" id="A0AAP4KB87"/>
<dbReference type="NCBIfam" id="NF004127">
    <property type="entry name" value="PRK05617.1"/>
    <property type="match status" value="1"/>
</dbReference>
<dbReference type="CDD" id="cd06558">
    <property type="entry name" value="crotonase-like"/>
    <property type="match status" value="1"/>
</dbReference>
<feature type="domain" description="Enoyl-CoA hydratase/isomerase" evidence="4">
    <location>
        <begin position="30"/>
        <end position="377"/>
    </location>
</feature>
<dbReference type="InterPro" id="IPR045004">
    <property type="entry name" value="ECH_dom"/>
</dbReference>
<accession>A0AAP4KB87</accession>
<sequence>MEQWLMLDVSPPEEAPVLFEQRDCADGHRIGIATLNSPRTLNGLSLQMTRLLDAQLRVWADDAQIACVVLRGAGEKAFCAGGDLHGLYQSMRAHREAVPDAQQRRAQPQGNAHAAAFFEEEYRLDHRIHTYPKPLLCWGHGIVMGGGIGLMSGASHRVVTERSRLAMPEISVGLFPDVGGSWLLRRLPHGAGLFLALTGAPLDASDAIYAGLADVRLEHAQYAAVLDALDAHAWTGDASEDRAQLGAFLHGIAQPLEPGPLQVHAALIAQLVAGQTLQEVVAAILALQSEDAWLQAARATLAAGAPGSARLAWELQRHPGTGTLADTFRTEYVVALHAAAHGDFAEGIRALLIDKDRTPQWQPAALEQADAQWAAAFLQSPWPPARHPLADLGAG</sequence>
<gene>
    <name evidence="5" type="ORF">QSH54_15225</name>
</gene>
<dbReference type="EC" id="3.1.2.4" evidence="2"/>
<dbReference type="Pfam" id="PF16113">
    <property type="entry name" value="ECH_2"/>
    <property type="match status" value="1"/>
</dbReference>
<dbReference type="EMBL" id="JASVYU010000020">
    <property type="protein sequence ID" value="MDN0287957.1"/>
    <property type="molecule type" value="Genomic_DNA"/>
</dbReference>
<proteinExistence type="predicted"/>
<dbReference type="RefSeq" id="WP_039514031.1">
    <property type="nucleotide sequence ID" value="NZ_CP044334.1"/>
</dbReference>
<dbReference type="InterPro" id="IPR032259">
    <property type="entry name" value="HIBYL-CoA-H"/>
</dbReference>
<evidence type="ECO:0000259" key="4">
    <source>
        <dbReference type="Pfam" id="PF16113"/>
    </source>
</evidence>
<keyword evidence="3 5" id="KW-0378">Hydrolase</keyword>
<dbReference type="SUPFAM" id="SSF52096">
    <property type="entry name" value="ClpP/crotonase"/>
    <property type="match status" value="1"/>
</dbReference>
<dbReference type="Gene3D" id="3.90.226.10">
    <property type="entry name" value="2-enoyl-CoA Hydratase, Chain A, domain 1"/>
    <property type="match status" value="1"/>
</dbReference>
<dbReference type="PANTHER" id="PTHR43176">
    <property type="entry name" value="3-HYDROXYISOBUTYRYL-COA HYDROLASE-RELATED"/>
    <property type="match status" value="1"/>
</dbReference>